<dbReference type="Gene3D" id="2.60.120.1250">
    <property type="entry name" value="Peptidase M60, enhancin-like domain 1"/>
    <property type="match status" value="1"/>
</dbReference>
<name>A0A1J4JCU6_9EUKA</name>
<gene>
    <name evidence="2" type="ORF">TRFO_37810</name>
</gene>
<dbReference type="InterPro" id="IPR031161">
    <property type="entry name" value="Peptidase_M60_dom"/>
</dbReference>
<dbReference type="InterPro" id="IPR051244">
    <property type="entry name" value="TCAF"/>
</dbReference>
<accession>A0A1J4JCU6</accession>
<dbReference type="GeneID" id="94846356"/>
<organism evidence="2 3">
    <name type="scientific">Tritrichomonas foetus</name>
    <dbReference type="NCBI Taxonomy" id="1144522"/>
    <lineage>
        <taxon>Eukaryota</taxon>
        <taxon>Metamonada</taxon>
        <taxon>Parabasalia</taxon>
        <taxon>Tritrichomonadida</taxon>
        <taxon>Tritrichomonadidae</taxon>
        <taxon>Tritrichomonas</taxon>
    </lineage>
</organism>
<dbReference type="EMBL" id="MLAK01001202">
    <property type="protein sequence ID" value="OHS96079.1"/>
    <property type="molecule type" value="Genomic_DNA"/>
</dbReference>
<keyword evidence="3" id="KW-1185">Reference proteome</keyword>
<dbReference type="AlphaFoldDB" id="A0A1J4JCU6"/>
<protein>
    <recommendedName>
        <fullName evidence="1">Peptidase M60 domain-containing protein</fullName>
    </recommendedName>
</protein>
<reference evidence="2" key="1">
    <citation type="submission" date="2016-10" db="EMBL/GenBank/DDBJ databases">
        <authorList>
            <person name="Benchimol M."/>
            <person name="Almeida L.G."/>
            <person name="Vasconcelos A.T."/>
            <person name="Perreira-Neves A."/>
            <person name="Rosa I.A."/>
            <person name="Tasca T."/>
            <person name="Bogo M.R."/>
            <person name="de Souza W."/>
        </authorList>
    </citation>
    <scope>NUCLEOTIDE SEQUENCE [LARGE SCALE GENOMIC DNA]</scope>
    <source>
        <strain evidence="2">K</strain>
    </source>
</reference>
<dbReference type="PANTHER" id="PTHR15730:SF5">
    <property type="entry name" value="SI:CH211-210B2.2-RELATED"/>
    <property type="match status" value="1"/>
</dbReference>
<comment type="caution">
    <text evidence="2">The sequence shown here is derived from an EMBL/GenBank/DDBJ whole genome shotgun (WGS) entry which is preliminary data.</text>
</comment>
<feature type="domain" description="Peptidase M60" evidence="1">
    <location>
        <begin position="56"/>
        <end position="364"/>
    </location>
</feature>
<dbReference type="RefSeq" id="XP_068349216.1">
    <property type="nucleotide sequence ID" value="XM_068511652.1"/>
</dbReference>
<dbReference type="SMART" id="SM01276">
    <property type="entry name" value="M60-like"/>
    <property type="match status" value="1"/>
</dbReference>
<dbReference type="Proteomes" id="UP000179807">
    <property type="component" value="Unassembled WGS sequence"/>
</dbReference>
<dbReference type="VEuPathDB" id="TrichDB:TRFO_37810"/>
<evidence type="ECO:0000313" key="2">
    <source>
        <dbReference type="EMBL" id="OHS96079.1"/>
    </source>
</evidence>
<dbReference type="PROSITE" id="PS51723">
    <property type="entry name" value="PEPTIDASE_M60"/>
    <property type="match status" value="1"/>
</dbReference>
<evidence type="ECO:0000259" key="1">
    <source>
        <dbReference type="PROSITE" id="PS51723"/>
    </source>
</evidence>
<dbReference type="Pfam" id="PF17291">
    <property type="entry name" value="M60-like_N"/>
    <property type="match status" value="1"/>
</dbReference>
<dbReference type="PANTHER" id="PTHR15730">
    <property type="entry name" value="EXPERIMENTAL AUTOIMMUNE PROSTATITIS ANTIGEN 2-RELATED"/>
    <property type="match status" value="1"/>
</dbReference>
<proteinExistence type="predicted"/>
<evidence type="ECO:0000313" key="3">
    <source>
        <dbReference type="Proteomes" id="UP000179807"/>
    </source>
</evidence>
<sequence length="400" mass="46153">MNSQNITPNCTPGNTLDLNDFTIDSVSEKSLYDEKKSIKKKANLPAKKVNLTIFPDSMVSTGYYVSPGEVCMIKLDEYTLDATLFAQIGSHNTQLYTLPGPWHRWPSVVSSFALSPTEENYISSPFGGILYFLPDEMNVVEYNLTAYITNASVYPYAFKGIPDAYQKSKDSFNPWGEIECSSIAVTMPTDKLMMIPNVIDLWNHFDSLIFKITEFMNFPVTRPFRLVFDVDMLNDDIVTYPINLHLDYFDDIILNYQTPTYGTYKLLEKIALLSIRDNFFDEKTELALAALVAAVSMKTYYKQFHLDKDPKIELPFLFREFWAIHNHSADLFQKIFEHSQTSEITHKMAEEKWIDFVSNLSKFGKYNFTNIFQKVYQIPRDFDESVTNLPEPNFEVDSDP</sequence>
<dbReference type="InterPro" id="IPR035423">
    <property type="entry name" value="M60-like_N"/>
</dbReference>